<feature type="transmembrane region" description="Helical" evidence="7">
    <location>
        <begin position="363"/>
        <end position="381"/>
    </location>
</feature>
<dbReference type="EMBL" id="QLMJ01000011">
    <property type="protein sequence ID" value="RAK34577.1"/>
    <property type="molecule type" value="Genomic_DNA"/>
</dbReference>
<keyword evidence="4 7" id="KW-1133">Transmembrane helix</keyword>
<feature type="transmembrane region" description="Helical" evidence="7">
    <location>
        <begin position="244"/>
        <end position="264"/>
    </location>
</feature>
<feature type="transmembrane region" description="Helical" evidence="7">
    <location>
        <begin position="271"/>
        <end position="291"/>
    </location>
</feature>
<comment type="subcellular location">
    <subcellularLocation>
        <location evidence="1">Cell membrane</location>
        <topology evidence="1">Multi-pass membrane protein</topology>
    </subcellularLocation>
</comment>
<evidence type="ECO:0000256" key="7">
    <source>
        <dbReference type="SAM" id="Phobius"/>
    </source>
</evidence>
<dbReference type="GO" id="GO:0022857">
    <property type="term" value="F:transmembrane transporter activity"/>
    <property type="evidence" value="ECO:0007669"/>
    <property type="project" value="InterPro"/>
</dbReference>
<dbReference type="PANTHER" id="PTHR23513:SF11">
    <property type="entry name" value="STAPHYLOFERRIN A TRANSPORTER"/>
    <property type="match status" value="1"/>
</dbReference>
<feature type="transmembrane region" description="Helical" evidence="7">
    <location>
        <begin position="12"/>
        <end position="32"/>
    </location>
</feature>
<dbReference type="AlphaFoldDB" id="A0A327Z8U7"/>
<feature type="transmembrane region" description="Helical" evidence="7">
    <location>
        <begin position="164"/>
        <end position="183"/>
    </location>
</feature>
<dbReference type="SUPFAM" id="SSF103473">
    <property type="entry name" value="MFS general substrate transporter"/>
    <property type="match status" value="1"/>
</dbReference>
<feature type="compositionally biased region" description="Low complexity" evidence="6">
    <location>
        <begin position="409"/>
        <end position="420"/>
    </location>
</feature>
<feature type="transmembrane region" description="Helical" evidence="7">
    <location>
        <begin position="139"/>
        <end position="158"/>
    </location>
</feature>
<dbReference type="Proteomes" id="UP000249341">
    <property type="component" value="Unassembled WGS sequence"/>
</dbReference>
<feature type="transmembrane region" description="Helical" evidence="7">
    <location>
        <begin position="38"/>
        <end position="59"/>
    </location>
</feature>
<evidence type="ECO:0000256" key="2">
    <source>
        <dbReference type="ARBA" id="ARBA00022475"/>
    </source>
</evidence>
<dbReference type="Gene3D" id="1.20.1250.20">
    <property type="entry name" value="MFS general substrate transporter like domains"/>
    <property type="match status" value="1"/>
</dbReference>
<dbReference type="OrthoDB" id="4528313at2"/>
<comment type="caution">
    <text evidence="8">The sequence shown here is derived from an EMBL/GenBank/DDBJ whole genome shotgun (WGS) entry which is preliminary data.</text>
</comment>
<sequence>MFWTATFTRYFVARAVSVFGDAMLTVAAALAVGQVYGATGVGVVLAAWMVPFLGFILFGGVFADRIGARPLMLGADVIRTVAQAVVAVAFFTGTPSLWLLVVCSAVSGTAAAMFQPGVNGIVPQVSTDPHRANATIRMANAVAELLGPAVAGVLFGFFGAGPVYAVDAATFAISALCLAGLRVDKVSRAANSTLADLRDGWHEFRSRTWIWSVILVWVFFGVFLFGPLIPLGAVLVSEGLGAPAYGWMQSAVGAGTILGGLAALRLKAQRPLAAGAVVLFGFMLLPLAIALHTGLPVLLMAAAVNGFAWAFWSIQWQTSVQTQVPPDVLNRVTSYEVLGSTGSLPIGQALAGPVAAAAGAERVLGTSVVVGVLGCAALLLIPAVRGLRRAGEADYSAGNAAASVPPPAAGRSDAAGSAAARRVRRGDR</sequence>
<keyword evidence="9" id="KW-1185">Reference proteome</keyword>
<keyword evidence="5 7" id="KW-0472">Membrane</keyword>
<evidence type="ECO:0000313" key="8">
    <source>
        <dbReference type="EMBL" id="RAK34577.1"/>
    </source>
</evidence>
<feature type="region of interest" description="Disordered" evidence="6">
    <location>
        <begin position="398"/>
        <end position="428"/>
    </location>
</feature>
<evidence type="ECO:0000256" key="4">
    <source>
        <dbReference type="ARBA" id="ARBA00022989"/>
    </source>
</evidence>
<dbReference type="RefSeq" id="WP_111651234.1">
    <property type="nucleotide sequence ID" value="NZ_JACHWI010000011.1"/>
</dbReference>
<keyword evidence="2" id="KW-1003">Cell membrane</keyword>
<reference evidence="8 9" key="1">
    <citation type="submission" date="2018-06" db="EMBL/GenBank/DDBJ databases">
        <title>Genomic Encyclopedia of Type Strains, Phase III (KMG-III): the genomes of soil and plant-associated and newly described type strains.</title>
        <authorList>
            <person name="Whitman W."/>
        </authorList>
    </citation>
    <scope>NUCLEOTIDE SEQUENCE [LARGE SCALE GENOMIC DNA]</scope>
    <source>
        <strain evidence="8 9">CGMCC 4.7090</strain>
    </source>
</reference>
<accession>A0A327Z8U7</accession>
<evidence type="ECO:0000256" key="6">
    <source>
        <dbReference type="SAM" id="MobiDB-lite"/>
    </source>
</evidence>
<evidence type="ECO:0000256" key="3">
    <source>
        <dbReference type="ARBA" id="ARBA00022692"/>
    </source>
</evidence>
<dbReference type="Pfam" id="PF07690">
    <property type="entry name" value="MFS_1"/>
    <property type="match status" value="1"/>
</dbReference>
<feature type="transmembrane region" description="Helical" evidence="7">
    <location>
        <begin position="208"/>
        <end position="232"/>
    </location>
</feature>
<dbReference type="GO" id="GO:0005886">
    <property type="term" value="C:plasma membrane"/>
    <property type="evidence" value="ECO:0007669"/>
    <property type="project" value="UniProtKB-SubCell"/>
</dbReference>
<evidence type="ECO:0000256" key="5">
    <source>
        <dbReference type="ARBA" id="ARBA00023136"/>
    </source>
</evidence>
<proteinExistence type="predicted"/>
<name>A0A327Z8U7_9ACTN</name>
<protein>
    <submittedName>
        <fullName evidence="8">Putative MFS family arabinose efflux permease</fullName>
    </submittedName>
</protein>
<keyword evidence="3 7" id="KW-0812">Transmembrane</keyword>
<evidence type="ECO:0000256" key="1">
    <source>
        <dbReference type="ARBA" id="ARBA00004651"/>
    </source>
</evidence>
<dbReference type="CDD" id="cd06173">
    <property type="entry name" value="MFS_MefA_like"/>
    <property type="match status" value="1"/>
</dbReference>
<dbReference type="InterPro" id="IPR036259">
    <property type="entry name" value="MFS_trans_sf"/>
</dbReference>
<gene>
    <name evidence="8" type="ORF">B0I29_111179</name>
</gene>
<dbReference type="PANTHER" id="PTHR23513">
    <property type="entry name" value="INTEGRAL MEMBRANE EFFLUX PROTEIN-RELATED"/>
    <property type="match status" value="1"/>
</dbReference>
<evidence type="ECO:0000313" key="9">
    <source>
        <dbReference type="Proteomes" id="UP000249341"/>
    </source>
</evidence>
<dbReference type="InterPro" id="IPR011701">
    <property type="entry name" value="MFS"/>
</dbReference>
<organism evidence="8 9">
    <name type="scientific">Actinoplanes lutulentus</name>
    <dbReference type="NCBI Taxonomy" id="1287878"/>
    <lineage>
        <taxon>Bacteria</taxon>
        <taxon>Bacillati</taxon>
        <taxon>Actinomycetota</taxon>
        <taxon>Actinomycetes</taxon>
        <taxon>Micromonosporales</taxon>
        <taxon>Micromonosporaceae</taxon>
        <taxon>Actinoplanes</taxon>
    </lineage>
</organism>